<evidence type="ECO:0000313" key="2">
    <source>
        <dbReference type="EMBL" id="MCR1900223.1"/>
    </source>
</evidence>
<feature type="domain" description="N-acetyltransferase" evidence="1">
    <location>
        <begin position="3"/>
        <end position="151"/>
    </location>
</feature>
<name>A0AAE3HJA0_9FIRM</name>
<proteinExistence type="predicted"/>
<dbReference type="PROSITE" id="PS51186">
    <property type="entry name" value="GNAT"/>
    <property type="match status" value="1"/>
</dbReference>
<dbReference type="InterPro" id="IPR000182">
    <property type="entry name" value="GNAT_dom"/>
</dbReference>
<organism evidence="2 3">
    <name type="scientific">Irregularibacter muris</name>
    <dbReference type="NCBI Taxonomy" id="1796619"/>
    <lineage>
        <taxon>Bacteria</taxon>
        <taxon>Bacillati</taxon>
        <taxon>Bacillota</taxon>
        <taxon>Clostridia</taxon>
        <taxon>Eubacteriales</taxon>
        <taxon>Eubacteriaceae</taxon>
        <taxon>Irregularibacter</taxon>
    </lineage>
</organism>
<keyword evidence="3" id="KW-1185">Reference proteome</keyword>
<dbReference type="InterPro" id="IPR016181">
    <property type="entry name" value="Acyl_CoA_acyltransferase"/>
</dbReference>
<comment type="caution">
    <text evidence="2">The sequence shown here is derived from an EMBL/GenBank/DDBJ whole genome shotgun (WGS) entry which is preliminary data.</text>
</comment>
<dbReference type="RefSeq" id="WP_257533372.1">
    <property type="nucleotide sequence ID" value="NZ_JANKAS010000023.1"/>
</dbReference>
<dbReference type="AlphaFoldDB" id="A0AAE3HJA0"/>
<dbReference type="Gene3D" id="3.40.630.30">
    <property type="match status" value="1"/>
</dbReference>
<evidence type="ECO:0000259" key="1">
    <source>
        <dbReference type="PROSITE" id="PS51186"/>
    </source>
</evidence>
<dbReference type="EMBL" id="JANKAS010000023">
    <property type="protein sequence ID" value="MCR1900223.1"/>
    <property type="molecule type" value="Genomic_DNA"/>
</dbReference>
<dbReference type="Proteomes" id="UP001205748">
    <property type="component" value="Unassembled WGS sequence"/>
</dbReference>
<accession>A0AAE3HJA0</accession>
<dbReference type="CDD" id="cd04301">
    <property type="entry name" value="NAT_SF"/>
    <property type="match status" value="1"/>
</dbReference>
<dbReference type="SUPFAM" id="SSF55729">
    <property type="entry name" value="Acyl-CoA N-acyltransferases (Nat)"/>
    <property type="match status" value="1"/>
</dbReference>
<dbReference type="Pfam" id="PF00583">
    <property type="entry name" value="Acetyltransf_1"/>
    <property type="match status" value="1"/>
</dbReference>
<protein>
    <submittedName>
        <fullName evidence="2">GNAT family N-acetyltransferase</fullName>
    </submittedName>
</protein>
<dbReference type="GO" id="GO:0016747">
    <property type="term" value="F:acyltransferase activity, transferring groups other than amino-acyl groups"/>
    <property type="evidence" value="ECO:0007669"/>
    <property type="project" value="InterPro"/>
</dbReference>
<reference evidence="2" key="1">
    <citation type="submission" date="2022-07" db="EMBL/GenBank/DDBJ databases">
        <title>Enhanced cultured diversity of the mouse gut microbiota enables custom-made synthetic communities.</title>
        <authorList>
            <person name="Afrizal A."/>
        </authorList>
    </citation>
    <scope>NUCLEOTIDE SEQUENCE</scope>
    <source>
        <strain evidence="2">DSM 28593</strain>
    </source>
</reference>
<sequence length="156" mass="18140">MIERLDLEDHKTTKKILELQKSAYKVEAELIGFYEIPPLKDTVESLKACGEIFYGYYIQDILAGMVSYKIVENVLDIHRVAVDPLYFRRGIANKLIHFIEDLERNVDRAVVCTGKKNLPAIHLYKENGYQKKREFEIAEGIYMIELEKNATPIEFP</sequence>
<evidence type="ECO:0000313" key="3">
    <source>
        <dbReference type="Proteomes" id="UP001205748"/>
    </source>
</evidence>
<gene>
    <name evidence="2" type="ORF">NSA47_14745</name>
</gene>